<dbReference type="EMBL" id="BMIJ01000007">
    <property type="protein sequence ID" value="GGC04918.1"/>
    <property type="molecule type" value="Genomic_DNA"/>
</dbReference>
<comment type="caution">
    <text evidence="5">The sequence shown here is derived from an EMBL/GenBank/DDBJ whole genome shotgun (WGS) entry which is preliminary data.</text>
</comment>
<evidence type="ECO:0000313" key="5">
    <source>
        <dbReference type="EMBL" id="GGC04918.1"/>
    </source>
</evidence>
<name>A0ABQ1KNP0_9GAMM</name>
<sequence length="366" mass="40119">MEVRVKAEEGRVKHIKAMRSLSGSVRRGMWGAFGALALLSLPVAAAETNADAARSTLQRVQSNGDLRCGVYPDDPGRSAITTSGVWAGFYVDFCKAVAAAVIGNPDFVQYVEVGATTRFTSLVEDKTDVVMYSSTWTLGRESTYNVEFPTIYLFDGQGFLVRKRSGIGQLDDLKGKSICVTENTTTHRNLMQLNEQHGLDAKVLFSNGDSFFRGSCDAYSADRMNLATNRANRADNPDDYLILPDVVSREPIGPTVRNDDPQWSRIVRSVVHAVILAEEKGITQDNVDSYLNGEHDAEVDNLLGNSGDIGAQLGLNKAWAYRAIKAVGNYGEIYDRHFGPDTPIGVERGLNRLWSRGGLLFAPPFK</sequence>
<keyword evidence="2" id="KW-0813">Transport</keyword>
<dbReference type="Gene3D" id="3.40.190.10">
    <property type="entry name" value="Periplasmic binding protein-like II"/>
    <property type="match status" value="2"/>
</dbReference>
<keyword evidence="3" id="KW-0732">Signal</keyword>
<comment type="similarity">
    <text evidence="1">Belongs to the bacterial solute-binding protein 3 family.</text>
</comment>
<dbReference type="PANTHER" id="PTHR30085:SF7">
    <property type="entry name" value="AMINO-ACID ABC TRANSPORTER-BINDING PROTEIN YHDW-RELATED"/>
    <property type="match status" value="1"/>
</dbReference>
<dbReference type="Pfam" id="PF00497">
    <property type="entry name" value="SBP_bac_3"/>
    <property type="match status" value="1"/>
</dbReference>
<protein>
    <submittedName>
        <fullName evidence="5">Amino acid ABC transporter substrate-binding protein</fullName>
    </submittedName>
</protein>
<accession>A0ABQ1KNP0</accession>
<evidence type="ECO:0000259" key="4">
    <source>
        <dbReference type="SMART" id="SM00062"/>
    </source>
</evidence>
<dbReference type="SMART" id="SM00062">
    <property type="entry name" value="PBPb"/>
    <property type="match status" value="1"/>
</dbReference>
<reference evidence="6" key="1">
    <citation type="journal article" date="2019" name="Int. J. Syst. Evol. Microbiol.">
        <title>The Global Catalogue of Microorganisms (GCM) 10K type strain sequencing project: providing services to taxonomists for standard genome sequencing and annotation.</title>
        <authorList>
            <consortium name="The Broad Institute Genomics Platform"/>
            <consortium name="The Broad Institute Genome Sequencing Center for Infectious Disease"/>
            <person name="Wu L."/>
            <person name="Ma J."/>
        </authorList>
    </citation>
    <scope>NUCLEOTIDE SEQUENCE [LARGE SCALE GENOMIC DNA]</scope>
    <source>
        <strain evidence="6">CGMCC 1.15341</strain>
    </source>
</reference>
<dbReference type="CDD" id="cd13692">
    <property type="entry name" value="PBP2_BztA"/>
    <property type="match status" value="1"/>
</dbReference>
<dbReference type="InterPro" id="IPR051455">
    <property type="entry name" value="Bact_solute-bind_prot3"/>
</dbReference>
<evidence type="ECO:0000256" key="2">
    <source>
        <dbReference type="ARBA" id="ARBA00022448"/>
    </source>
</evidence>
<dbReference type="InterPro" id="IPR001638">
    <property type="entry name" value="Solute-binding_3/MltF_N"/>
</dbReference>
<dbReference type="SUPFAM" id="SSF53850">
    <property type="entry name" value="Periplasmic binding protein-like II"/>
    <property type="match status" value="1"/>
</dbReference>
<evidence type="ECO:0000256" key="1">
    <source>
        <dbReference type="ARBA" id="ARBA00010333"/>
    </source>
</evidence>
<organism evidence="5 6">
    <name type="scientific">Marinobacterium zhoushanense</name>
    <dbReference type="NCBI Taxonomy" id="1679163"/>
    <lineage>
        <taxon>Bacteria</taxon>
        <taxon>Pseudomonadati</taxon>
        <taxon>Pseudomonadota</taxon>
        <taxon>Gammaproteobacteria</taxon>
        <taxon>Oceanospirillales</taxon>
        <taxon>Oceanospirillaceae</taxon>
        <taxon>Marinobacterium</taxon>
    </lineage>
</organism>
<feature type="domain" description="Solute-binding protein family 3/N-terminal" evidence="4">
    <location>
        <begin position="65"/>
        <end position="285"/>
    </location>
</feature>
<proteinExistence type="inferred from homology"/>
<dbReference type="PANTHER" id="PTHR30085">
    <property type="entry name" value="AMINO ACID ABC TRANSPORTER PERMEASE"/>
    <property type="match status" value="1"/>
</dbReference>
<evidence type="ECO:0000256" key="3">
    <source>
        <dbReference type="ARBA" id="ARBA00022729"/>
    </source>
</evidence>
<dbReference type="Proteomes" id="UP000629025">
    <property type="component" value="Unassembled WGS sequence"/>
</dbReference>
<evidence type="ECO:0000313" key="6">
    <source>
        <dbReference type="Proteomes" id="UP000629025"/>
    </source>
</evidence>
<keyword evidence="6" id="KW-1185">Reference proteome</keyword>
<gene>
    <name evidence="5" type="ORF">GCM10011352_33870</name>
</gene>